<proteinExistence type="predicted"/>
<dbReference type="SUPFAM" id="SSF46689">
    <property type="entry name" value="Homeodomain-like"/>
    <property type="match status" value="1"/>
</dbReference>
<accession>A0A3A8G739</accession>
<evidence type="ECO:0000256" key="3">
    <source>
        <dbReference type="ARBA" id="ARBA00023163"/>
    </source>
</evidence>
<comment type="caution">
    <text evidence="5">The sequence shown here is derived from an EMBL/GenBank/DDBJ whole genome shotgun (WGS) entry which is preliminary data.</text>
</comment>
<dbReference type="GO" id="GO:0005829">
    <property type="term" value="C:cytosol"/>
    <property type="evidence" value="ECO:0007669"/>
    <property type="project" value="TreeGrafter"/>
</dbReference>
<dbReference type="PROSITE" id="PS01124">
    <property type="entry name" value="HTH_ARAC_FAMILY_2"/>
    <property type="match status" value="1"/>
</dbReference>
<evidence type="ECO:0000313" key="5">
    <source>
        <dbReference type="EMBL" id="RKG54389.1"/>
    </source>
</evidence>
<dbReference type="PANTHER" id="PTHR47894">
    <property type="entry name" value="HTH-TYPE TRANSCRIPTIONAL REGULATOR GADX"/>
    <property type="match status" value="1"/>
</dbReference>
<dbReference type="GO" id="GO:0000976">
    <property type="term" value="F:transcription cis-regulatory region binding"/>
    <property type="evidence" value="ECO:0007669"/>
    <property type="project" value="TreeGrafter"/>
</dbReference>
<organism evidence="5 6">
    <name type="scientific">Acinetobacter cumulans</name>
    <dbReference type="NCBI Taxonomy" id="2136182"/>
    <lineage>
        <taxon>Bacteria</taxon>
        <taxon>Pseudomonadati</taxon>
        <taxon>Pseudomonadota</taxon>
        <taxon>Gammaproteobacteria</taxon>
        <taxon>Moraxellales</taxon>
        <taxon>Moraxellaceae</taxon>
        <taxon>Acinetobacter</taxon>
    </lineage>
</organism>
<dbReference type="InterPro" id="IPR020449">
    <property type="entry name" value="Tscrpt_reg_AraC-type_HTH"/>
</dbReference>
<protein>
    <submittedName>
        <fullName evidence="5">AraC family transcriptional regulator</fullName>
    </submittedName>
</protein>
<dbReference type="Pfam" id="PF12625">
    <property type="entry name" value="Arabinose_bd"/>
    <property type="match status" value="1"/>
</dbReference>
<evidence type="ECO:0000256" key="2">
    <source>
        <dbReference type="ARBA" id="ARBA00023125"/>
    </source>
</evidence>
<dbReference type="InterPro" id="IPR032687">
    <property type="entry name" value="AraC-type_N"/>
</dbReference>
<dbReference type="InterPro" id="IPR009057">
    <property type="entry name" value="Homeodomain-like_sf"/>
</dbReference>
<dbReference type="Pfam" id="PF12833">
    <property type="entry name" value="HTH_18"/>
    <property type="match status" value="1"/>
</dbReference>
<evidence type="ECO:0000256" key="1">
    <source>
        <dbReference type="ARBA" id="ARBA00023015"/>
    </source>
</evidence>
<sequence>MGLDVNRIYAGVKLPPEPPDKSIRRDNAIQKHFWAIAEEISGDPDIGLHTGEHFPIFRGEILEYLFLSSETLLDGFIRAFHYQKILTTSMQFELKTEAENSMIKGLNYPIRHYLECGICITLNFLHHISDQHFRAKEIWLPYTTGASQEEYQRIWKCPVKLGMPEGQIIFDSHLLSLPSASFEPNLLKMHEKIADQQLKIVEKYDLIYQIEQVMKNGLLEMGNISLALVAQALNINPRTLRADLQLIDTTFENILSHYREKTAKKLLINSQISIEQIVYLLGFSEPSAFSRAFKRWTNESPTQYRQRKLAELDSSDI</sequence>
<evidence type="ECO:0000259" key="4">
    <source>
        <dbReference type="PROSITE" id="PS01124"/>
    </source>
</evidence>
<keyword evidence="2" id="KW-0238">DNA-binding</keyword>
<dbReference type="EMBL" id="RAXZ01000004">
    <property type="protein sequence ID" value="RKG54389.1"/>
    <property type="molecule type" value="Genomic_DNA"/>
</dbReference>
<feature type="domain" description="HTH araC/xylS-type" evidence="4">
    <location>
        <begin position="208"/>
        <end position="307"/>
    </location>
</feature>
<name>A0A3A8G739_9GAMM</name>
<keyword evidence="3" id="KW-0804">Transcription</keyword>
<dbReference type="AlphaFoldDB" id="A0A3A8G739"/>
<dbReference type="SMART" id="SM00342">
    <property type="entry name" value="HTH_ARAC"/>
    <property type="match status" value="1"/>
</dbReference>
<reference evidence="5 6" key="1">
    <citation type="submission" date="2018-09" db="EMBL/GenBank/DDBJ databases">
        <title>The draft genome of Acinetobacter spp. strains.</title>
        <authorList>
            <person name="Qin J."/>
            <person name="Feng Y."/>
            <person name="Zong Z."/>
        </authorList>
    </citation>
    <scope>NUCLEOTIDE SEQUENCE [LARGE SCALE GENOMIC DNA]</scope>
    <source>
        <strain evidence="5 6">WCHAc060002</strain>
    </source>
</reference>
<dbReference type="InterPro" id="IPR018060">
    <property type="entry name" value="HTH_AraC"/>
</dbReference>
<keyword evidence="1" id="KW-0805">Transcription regulation</keyword>
<dbReference type="PANTHER" id="PTHR47894:SF1">
    <property type="entry name" value="HTH-TYPE TRANSCRIPTIONAL REGULATOR VQSM"/>
    <property type="match status" value="1"/>
</dbReference>
<dbReference type="GO" id="GO:0003700">
    <property type="term" value="F:DNA-binding transcription factor activity"/>
    <property type="evidence" value="ECO:0007669"/>
    <property type="project" value="InterPro"/>
</dbReference>
<gene>
    <name evidence="5" type="ORF">D7V64_04595</name>
</gene>
<dbReference type="PRINTS" id="PR00032">
    <property type="entry name" value="HTHARAC"/>
</dbReference>
<dbReference type="Gene3D" id="1.10.10.60">
    <property type="entry name" value="Homeodomain-like"/>
    <property type="match status" value="1"/>
</dbReference>
<dbReference type="Proteomes" id="UP000281084">
    <property type="component" value="Unassembled WGS sequence"/>
</dbReference>
<evidence type="ECO:0000313" key="6">
    <source>
        <dbReference type="Proteomes" id="UP000281084"/>
    </source>
</evidence>